<reference evidence="2 5" key="1">
    <citation type="submission" date="2017-01" db="EMBL/GenBank/DDBJ databases">
        <title>Complete genome sequence of Haloterrigena daqingensis type strain (JX313T).</title>
        <authorList>
            <person name="Shuang W."/>
        </authorList>
    </citation>
    <scope>NUCLEOTIDE SEQUENCE [LARGE SCALE GENOMIC DNA]</scope>
    <source>
        <strain evidence="2 5">JX313</strain>
    </source>
</reference>
<evidence type="ECO:0000313" key="4">
    <source>
        <dbReference type="Proteomes" id="UP000185687"/>
    </source>
</evidence>
<reference evidence="3 4" key="2">
    <citation type="submission" date="2017-01" db="EMBL/GenBank/DDBJ databases">
        <authorList>
            <person name="Mah S.A."/>
            <person name="Swanson W.J."/>
            <person name="Moy G.W."/>
            <person name="Vacquier V.D."/>
        </authorList>
    </citation>
    <scope>NUCLEOTIDE SEQUENCE [LARGE SCALE GENOMIC DNA]</scope>
    <source>
        <strain evidence="3 4">CGMCC 1.8909</strain>
    </source>
</reference>
<evidence type="ECO:0000313" key="3">
    <source>
        <dbReference type="EMBL" id="SIR84614.1"/>
    </source>
</evidence>
<evidence type="ECO:0000313" key="2">
    <source>
        <dbReference type="EMBL" id="APX96433.1"/>
    </source>
</evidence>
<dbReference type="EMBL" id="FTNP01000003">
    <property type="protein sequence ID" value="SIR84614.1"/>
    <property type="molecule type" value="Genomic_DNA"/>
</dbReference>
<dbReference type="Proteomes" id="UP000185687">
    <property type="component" value="Unassembled WGS sequence"/>
</dbReference>
<dbReference type="STRING" id="588898.BB347_07275"/>
<accession>A0A1N7E978</accession>
<dbReference type="GeneID" id="30955732"/>
<keyword evidence="4" id="KW-1185">Reference proteome</keyword>
<proteinExistence type="predicted"/>
<dbReference type="OrthoDB" id="269729at2157"/>
<organism evidence="3 4">
    <name type="scientific">Natronorubrum daqingense</name>
    <dbReference type="NCBI Taxonomy" id="588898"/>
    <lineage>
        <taxon>Archaea</taxon>
        <taxon>Methanobacteriati</taxon>
        <taxon>Methanobacteriota</taxon>
        <taxon>Stenosarchaea group</taxon>
        <taxon>Halobacteria</taxon>
        <taxon>Halobacteriales</taxon>
        <taxon>Natrialbaceae</taxon>
        <taxon>Natronorubrum</taxon>
    </lineage>
</organism>
<feature type="compositionally biased region" description="Polar residues" evidence="1">
    <location>
        <begin position="163"/>
        <end position="175"/>
    </location>
</feature>
<gene>
    <name evidence="2" type="ORF">BB347_07275</name>
    <name evidence="3" type="ORF">SAMN05421809_2544</name>
</gene>
<protein>
    <submittedName>
        <fullName evidence="3">Uncharacterized protein</fullName>
    </submittedName>
</protein>
<sequence length="716" mass="77632">MTVEFRANEDGPGIVAVDSVEGRQFSLSTDEPVSLTPASRPSFSEPVDAVTSCHIRTITLPYVVPVFVREADETLLVECDNFTHEKLPAGEYEIEIAAAIKFFLRVSGPVTVQSLSDSMHISFDETTRVELAAQSYSEGPTATVTTTADPEDVMAAVSTFGSSLETTSPERSFPSQRGHPPQLELGSTLMIPDSIDVPETGLEIEVPPELPAVYAVASLSYYLGARVVPGSNPRLLANGTEIVSLADSSEIRGEPTGVDTSETNAERTPLEQAVTDVLQHVFVLDCIVRTEGQYPIDLAERRQLEERVDLPLATLYAAPIAERVTTYMDVPFDVTDDLVPTWQLSTHVSPDPDSVEILSYAANTLSLISVEHQHQQVEAAPEPPGYGALIRSISRETEPVEPAVEPSYIRISSSETLEQAWFGEGRSVNANDLSIESVQNRFTSEPADGPIEIGVVCNEAQMVSEVSEEALYGDRKDLPFDISSYRNLSCRELENVLRSDLDFLHYVGHVNRSGFVCHDGTLDASDLEGVGVDTFLLNGCRSYDQGQVMIERDSIGGIVTTGAINNTKAIPVGRLIAGLLNRGYSLRSALTVVSQRHTVDGRYTVIGDGGIQIAQSENGTPNLLQIDRASDGHGYDVRIATFPVIGRGMGSCYTPYAPSVDRYFLVGGDLPTLTMSLPDVVSLLSLERVPTVIDGEFRWSTDIAPTELPGRDSDAE</sequence>
<dbReference type="RefSeq" id="WP_076582340.1">
    <property type="nucleotide sequence ID" value="NZ_CP019327.1"/>
</dbReference>
<evidence type="ECO:0000313" key="5">
    <source>
        <dbReference type="Proteomes" id="UP000187321"/>
    </source>
</evidence>
<dbReference type="KEGG" id="hda:BB347_07275"/>
<feature type="region of interest" description="Disordered" evidence="1">
    <location>
        <begin position="163"/>
        <end position="185"/>
    </location>
</feature>
<dbReference type="EMBL" id="CP019327">
    <property type="protein sequence ID" value="APX96433.1"/>
    <property type="molecule type" value="Genomic_DNA"/>
</dbReference>
<evidence type="ECO:0000256" key="1">
    <source>
        <dbReference type="SAM" id="MobiDB-lite"/>
    </source>
</evidence>
<dbReference type="AlphaFoldDB" id="A0A1N7E978"/>
<name>A0A1N7E978_9EURY</name>
<dbReference type="Proteomes" id="UP000187321">
    <property type="component" value="Chromosome"/>
</dbReference>